<organism evidence="4 5">
    <name type="scientific">Rhodoferax ferrireducens</name>
    <dbReference type="NCBI Taxonomy" id="192843"/>
    <lineage>
        <taxon>Bacteria</taxon>
        <taxon>Pseudomonadati</taxon>
        <taxon>Pseudomonadota</taxon>
        <taxon>Betaproteobacteria</taxon>
        <taxon>Burkholderiales</taxon>
        <taxon>Comamonadaceae</taxon>
        <taxon>Rhodoferax</taxon>
    </lineage>
</organism>
<dbReference type="EMBL" id="JAVDXT010000001">
    <property type="protein sequence ID" value="MDR7375889.1"/>
    <property type="molecule type" value="Genomic_DNA"/>
</dbReference>
<dbReference type="InterPro" id="IPR036291">
    <property type="entry name" value="NAD(P)-bd_dom_sf"/>
</dbReference>
<evidence type="ECO:0000256" key="3">
    <source>
        <dbReference type="ARBA" id="ARBA00023002"/>
    </source>
</evidence>
<evidence type="ECO:0000256" key="2">
    <source>
        <dbReference type="ARBA" id="ARBA00022857"/>
    </source>
</evidence>
<dbReference type="Proteomes" id="UP001180487">
    <property type="component" value="Unassembled WGS sequence"/>
</dbReference>
<keyword evidence="5" id="KW-1185">Reference proteome</keyword>
<reference evidence="4 5" key="1">
    <citation type="submission" date="2023-07" db="EMBL/GenBank/DDBJ databases">
        <title>Sorghum-associated microbial communities from plants grown in Nebraska, USA.</title>
        <authorList>
            <person name="Schachtman D."/>
        </authorList>
    </citation>
    <scope>NUCLEOTIDE SEQUENCE [LARGE SCALE GENOMIC DNA]</scope>
    <source>
        <strain evidence="4 5">BE313</strain>
    </source>
</reference>
<protein>
    <submittedName>
        <fullName evidence="4">NADP-dependent 3-hydroxy acid dehydrogenase YdfG</fullName>
    </submittedName>
</protein>
<dbReference type="SUPFAM" id="SSF51735">
    <property type="entry name" value="NAD(P)-binding Rossmann-fold domains"/>
    <property type="match status" value="1"/>
</dbReference>
<comment type="similarity">
    <text evidence="1">Belongs to the short-chain dehydrogenases/reductases (SDR) family.</text>
</comment>
<dbReference type="InterPro" id="IPR002347">
    <property type="entry name" value="SDR_fam"/>
</dbReference>
<keyword evidence="3" id="KW-0560">Oxidoreductase</keyword>
<evidence type="ECO:0000313" key="4">
    <source>
        <dbReference type="EMBL" id="MDR7375889.1"/>
    </source>
</evidence>
<dbReference type="Pfam" id="PF00106">
    <property type="entry name" value="adh_short"/>
    <property type="match status" value="1"/>
</dbReference>
<gene>
    <name evidence="4" type="ORF">J2X19_000547</name>
</gene>
<keyword evidence="2" id="KW-0521">NADP</keyword>
<evidence type="ECO:0000313" key="5">
    <source>
        <dbReference type="Proteomes" id="UP001180487"/>
    </source>
</evidence>
<dbReference type="PANTHER" id="PTHR43391:SF14">
    <property type="entry name" value="DEHYDROGENASE_REDUCTASE SDR FAMILY PROTEIN 7-LIKE"/>
    <property type="match status" value="1"/>
</dbReference>
<dbReference type="RefSeq" id="WP_310370433.1">
    <property type="nucleotide sequence ID" value="NZ_JAVDXT010000001.1"/>
</dbReference>
<name>A0ABU2C3K2_9BURK</name>
<dbReference type="Gene3D" id="3.40.50.720">
    <property type="entry name" value="NAD(P)-binding Rossmann-like Domain"/>
    <property type="match status" value="1"/>
</dbReference>
<comment type="caution">
    <text evidence="4">The sequence shown here is derived from an EMBL/GenBank/DDBJ whole genome shotgun (WGS) entry which is preliminary data.</text>
</comment>
<accession>A0ABU2C3K2</accession>
<proteinExistence type="inferred from homology"/>
<evidence type="ECO:0000256" key="1">
    <source>
        <dbReference type="ARBA" id="ARBA00006484"/>
    </source>
</evidence>
<dbReference type="PANTHER" id="PTHR43391">
    <property type="entry name" value="RETINOL DEHYDROGENASE-RELATED"/>
    <property type="match status" value="1"/>
</dbReference>
<dbReference type="PRINTS" id="PR00081">
    <property type="entry name" value="GDHRDH"/>
</dbReference>
<sequence length="243" mass="26574">MRVLIIGGTSGIGLALALHYLQQGDEVAVCGRDLARLPAGLMEQHPRLQAFPLDISDRPALAQLVDQFAVPRLDLVVVAAGFYFNTRQHVLDAATTQRMLQTNISGLAHAFELAAAKMLAQQSGQLVAVSSIAGLLKDYPGASLYSATKRNVLGICESYRIALQPFGIAVTAIVPGYVDTEKLRVLNHGDASHKPFVQSEAQAVAHIAQAIQRREAVRVFPWQMRWLVGLLNRLPRRLLALRR</sequence>